<evidence type="ECO:0000256" key="1">
    <source>
        <dbReference type="SAM" id="MobiDB-lite"/>
    </source>
</evidence>
<dbReference type="WBParaSite" id="GPLIN_001055100">
    <property type="protein sequence ID" value="GPLIN_001055100"/>
    <property type="gene ID" value="GPLIN_001055100"/>
</dbReference>
<sequence length="435" mass="49340">MSSLDCALPQNPANLYQSTSHMAMSSAERFPLINIDDNSAQQTGAPNCSLSEQWDVVPNFEVLRQCQPEQERTNAAIQSGSSCSVFLENNEPIILPQRSGSAVFSEFGLLIATLLSKTPQNRIWEAVQLKRTIFEMCANLQNELMGGNKNLQFSTRSNQNGHPGNRNRDGRIDNGRLFTRRNGSLSSDPSGRRPSYSRQQDSGRAFVPSTAVIQRPISPTGADNGGMYLMVDPFNIPNTLGPHIQVFDLQEGIRHIIGYCIPMRCCVGLFKHIQPCRAIKSMDSPSMDEQFAHKYKFHPNLPLSVVPLHDAEFHSMMCSPAMPLRDGYHQRNRFFVRPTSQRLAQQQRHEFDDTAMHFVQGKFKLHLNQHLIAYRLPDGLDCYLRLELAPHCQNDVTAQDHPAEHSAHVNQYRRFRNNSSLREEEQMNRSFFGLD</sequence>
<reference evidence="2" key="2">
    <citation type="submission" date="2014-05" db="EMBL/GenBank/DDBJ databases">
        <title>The genome and life-stage specific transcriptomes of Globodera pallida elucidate key aspects of plant parasitism by a cyst nematode.</title>
        <authorList>
            <person name="Cotton J.A."/>
            <person name="Lilley C.J."/>
            <person name="Jones L.M."/>
            <person name="Kikuchi T."/>
            <person name="Reid A.J."/>
            <person name="Thorpe P."/>
            <person name="Tsai I.J."/>
            <person name="Beasley H."/>
            <person name="Blok V."/>
            <person name="Cock P.J.A."/>
            <person name="Van den Akker S.E."/>
            <person name="Holroyd N."/>
            <person name="Hunt M."/>
            <person name="Mantelin S."/>
            <person name="Naghra H."/>
            <person name="Pain A."/>
            <person name="Palomares-Rius J.E."/>
            <person name="Zarowiecki M."/>
            <person name="Berriman M."/>
            <person name="Jones J.T."/>
            <person name="Urwin P.E."/>
        </authorList>
    </citation>
    <scope>NUCLEOTIDE SEQUENCE [LARGE SCALE GENOMIC DNA]</scope>
    <source>
        <strain evidence="2">Lindley</strain>
    </source>
</reference>
<reference evidence="3" key="3">
    <citation type="submission" date="2016-06" db="UniProtKB">
        <authorList>
            <consortium name="WormBaseParasite"/>
        </authorList>
    </citation>
    <scope>IDENTIFICATION</scope>
</reference>
<accession>A0A183CCF0</accession>
<organism evidence="2 3">
    <name type="scientific">Globodera pallida</name>
    <name type="common">Potato cyst nematode worm</name>
    <name type="synonym">Heterodera pallida</name>
    <dbReference type="NCBI Taxonomy" id="36090"/>
    <lineage>
        <taxon>Eukaryota</taxon>
        <taxon>Metazoa</taxon>
        <taxon>Ecdysozoa</taxon>
        <taxon>Nematoda</taxon>
        <taxon>Chromadorea</taxon>
        <taxon>Rhabditida</taxon>
        <taxon>Tylenchina</taxon>
        <taxon>Tylenchomorpha</taxon>
        <taxon>Tylenchoidea</taxon>
        <taxon>Heteroderidae</taxon>
        <taxon>Heteroderinae</taxon>
        <taxon>Globodera</taxon>
    </lineage>
</organism>
<reference evidence="2" key="1">
    <citation type="submission" date="2013-12" db="EMBL/GenBank/DDBJ databases">
        <authorList>
            <person name="Aslett M."/>
        </authorList>
    </citation>
    <scope>NUCLEOTIDE SEQUENCE [LARGE SCALE GENOMIC DNA]</scope>
    <source>
        <strain evidence="2">Lindley</strain>
    </source>
</reference>
<keyword evidence="2" id="KW-1185">Reference proteome</keyword>
<evidence type="ECO:0000313" key="3">
    <source>
        <dbReference type="WBParaSite" id="GPLIN_001055100"/>
    </source>
</evidence>
<dbReference type="AlphaFoldDB" id="A0A183CCF0"/>
<protein>
    <submittedName>
        <fullName evidence="3">Uncharacterized protein</fullName>
    </submittedName>
</protein>
<feature type="compositionally biased region" description="Polar residues" evidence="1">
    <location>
        <begin position="150"/>
        <end position="162"/>
    </location>
</feature>
<name>A0A183CCF0_GLOPA</name>
<proteinExistence type="predicted"/>
<dbReference type="Proteomes" id="UP000050741">
    <property type="component" value="Unassembled WGS sequence"/>
</dbReference>
<feature type="region of interest" description="Disordered" evidence="1">
    <location>
        <begin position="150"/>
        <end position="208"/>
    </location>
</feature>
<evidence type="ECO:0000313" key="2">
    <source>
        <dbReference type="Proteomes" id="UP000050741"/>
    </source>
</evidence>